<gene>
    <name evidence="4" type="ORF">PCL_01223</name>
</gene>
<feature type="compositionally biased region" description="Polar residues" evidence="1">
    <location>
        <begin position="84"/>
        <end position="105"/>
    </location>
</feature>
<dbReference type="Pfam" id="PF02845">
    <property type="entry name" value="CUE"/>
    <property type="match status" value="1"/>
</dbReference>
<dbReference type="Proteomes" id="UP000245956">
    <property type="component" value="Unassembled WGS sequence"/>
</dbReference>
<evidence type="ECO:0000256" key="1">
    <source>
        <dbReference type="SAM" id="MobiDB-lite"/>
    </source>
</evidence>
<evidence type="ECO:0008006" key="6">
    <source>
        <dbReference type="Google" id="ProtNLM"/>
    </source>
</evidence>
<dbReference type="InterPro" id="IPR002625">
    <property type="entry name" value="Smr_dom"/>
</dbReference>
<dbReference type="SMART" id="SM00463">
    <property type="entry name" value="SMR"/>
    <property type="match status" value="1"/>
</dbReference>
<feature type="region of interest" description="Disordered" evidence="1">
    <location>
        <begin position="189"/>
        <end position="240"/>
    </location>
</feature>
<sequence length="548" mass="58865">MTSESKPDPVQSLVDAFHSLLDEALIVAIASDYNLADPNAYDAAKATLEDIAESVPSEEATGFNPSGIPIVPEGDSDGLKDEPTTTASVSQPASQTNATDPSSVGSAAADCSAAIPRLTSFDNDSQETKVLLLQSMFADLKPYDVEYALKKANGDVQTALDYLLNIQYLASTGQQMKGIDGFFTPEETAASSKGNRKRKGKKALSPSSDLSDTTPPNLEANSEYPPPSGLCSSTSSLRKPGQDDIQFIAERFGMRSEEVSDAYQKCDRSKGATAVELLDQFLSHGIETQDEAGKEHADALARKYRHVPEKYTPTIVHVAGSIPQFADDLASLLNKHFTKQSKAQKLDLTYRLTPLPREEIEGSDVSASAGKSGGQVGLLGAKSPAAPSMDYTQAVQAANKHHQDRVDALSSAAQLHRRGASSPLYRQAAGYYTDRAREPARYAQQATATAADLLVQEQSTSNSIDLHGVVVQDGVRIARQKTQDWWQGLGEFRSKRAKEQGGFTVITGLGRHSAGGISQMRQAVAAALLQDGWKFHVETGRFVVTGRR</sequence>
<dbReference type="SUPFAM" id="SSF160443">
    <property type="entry name" value="SMR domain-like"/>
    <property type="match status" value="1"/>
</dbReference>
<dbReference type="SUPFAM" id="SSF46934">
    <property type="entry name" value="UBA-like"/>
    <property type="match status" value="1"/>
</dbReference>
<dbReference type="InterPro" id="IPR003892">
    <property type="entry name" value="CUE"/>
</dbReference>
<dbReference type="CDD" id="cd14279">
    <property type="entry name" value="CUE"/>
    <property type="match status" value="1"/>
</dbReference>
<dbReference type="InterPro" id="IPR058864">
    <property type="entry name" value="UBA_10"/>
</dbReference>
<dbReference type="GO" id="GO:0004519">
    <property type="term" value="F:endonuclease activity"/>
    <property type="evidence" value="ECO:0007669"/>
    <property type="project" value="TreeGrafter"/>
</dbReference>
<dbReference type="InterPro" id="IPR052772">
    <property type="entry name" value="Endo/PolyKinase_Domain-Protein"/>
</dbReference>
<organism evidence="4 5">
    <name type="scientific">Purpureocillium lilacinum</name>
    <name type="common">Paecilomyces lilacinus</name>
    <dbReference type="NCBI Taxonomy" id="33203"/>
    <lineage>
        <taxon>Eukaryota</taxon>
        <taxon>Fungi</taxon>
        <taxon>Dikarya</taxon>
        <taxon>Ascomycota</taxon>
        <taxon>Pezizomycotina</taxon>
        <taxon>Sordariomycetes</taxon>
        <taxon>Hypocreomycetidae</taxon>
        <taxon>Hypocreales</taxon>
        <taxon>Ophiocordycipitaceae</taxon>
        <taxon>Purpureocillium</taxon>
    </lineage>
</organism>
<dbReference type="GO" id="GO:0005634">
    <property type="term" value="C:nucleus"/>
    <property type="evidence" value="ECO:0007669"/>
    <property type="project" value="TreeGrafter"/>
</dbReference>
<dbReference type="AlphaFoldDB" id="A0A2U3E2W1"/>
<feature type="region of interest" description="Disordered" evidence="1">
    <location>
        <begin position="55"/>
        <end position="106"/>
    </location>
</feature>
<feature type="domain" description="CUE" evidence="3">
    <location>
        <begin position="125"/>
        <end position="168"/>
    </location>
</feature>
<dbReference type="PROSITE" id="PS50828">
    <property type="entry name" value="SMR"/>
    <property type="match status" value="1"/>
</dbReference>
<feature type="compositionally biased region" description="Low complexity" evidence="1">
    <location>
        <begin position="203"/>
        <end position="216"/>
    </location>
</feature>
<reference evidence="4 5" key="1">
    <citation type="journal article" date="2016" name="Front. Microbiol.">
        <title>Genome and transcriptome sequences reveal the specific parasitism of the nematophagous Purpureocillium lilacinum 36-1.</title>
        <authorList>
            <person name="Xie J."/>
            <person name="Li S."/>
            <person name="Mo C."/>
            <person name="Xiao X."/>
            <person name="Peng D."/>
            <person name="Wang G."/>
            <person name="Xiao Y."/>
        </authorList>
    </citation>
    <scope>NUCLEOTIDE SEQUENCE [LARGE SCALE GENOMIC DNA]</scope>
    <source>
        <strain evidence="4 5">36-1</strain>
    </source>
</reference>
<dbReference type="PANTHER" id="PTHR46535:SF1">
    <property type="entry name" value="NEDD4-BINDING PROTEIN 2"/>
    <property type="match status" value="1"/>
</dbReference>
<dbReference type="PANTHER" id="PTHR46535">
    <property type="entry name" value="NEDD4-BINDING PROTEIN 2"/>
    <property type="match status" value="1"/>
</dbReference>
<accession>A0A2U3E2W1</accession>
<proteinExistence type="predicted"/>
<dbReference type="EMBL" id="LCWV01000013">
    <property type="protein sequence ID" value="PWI68838.1"/>
    <property type="molecule type" value="Genomic_DNA"/>
</dbReference>
<dbReference type="GO" id="GO:0043130">
    <property type="term" value="F:ubiquitin binding"/>
    <property type="evidence" value="ECO:0007669"/>
    <property type="project" value="InterPro"/>
</dbReference>
<dbReference type="Pfam" id="PF26286">
    <property type="entry name" value="UBA_10"/>
    <property type="match status" value="1"/>
</dbReference>
<comment type="caution">
    <text evidence="4">The sequence shown here is derived from an EMBL/GenBank/DDBJ whole genome shotgun (WGS) entry which is preliminary data.</text>
</comment>
<dbReference type="InterPro" id="IPR036063">
    <property type="entry name" value="Smr_dom_sf"/>
</dbReference>
<dbReference type="PROSITE" id="PS51140">
    <property type="entry name" value="CUE"/>
    <property type="match status" value="1"/>
</dbReference>
<feature type="domain" description="Smr" evidence="2">
    <location>
        <begin position="464"/>
        <end position="548"/>
    </location>
</feature>
<evidence type="ECO:0000259" key="2">
    <source>
        <dbReference type="PROSITE" id="PS50828"/>
    </source>
</evidence>
<evidence type="ECO:0000259" key="3">
    <source>
        <dbReference type="PROSITE" id="PS51140"/>
    </source>
</evidence>
<evidence type="ECO:0000313" key="4">
    <source>
        <dbReference type="EMBL" id="PWI68838.1"/>
    </source>
</evidence>
<protein>
    <recommendedName>
        <fullName evidence="6">Smr domain-containing protein</fullName>
    </recommendedName>
</protein>
<name>A0A2U3E2W1_PURLI</name>
<dbReference type="Gene3D" id="3.30.1370.110">
    <property type="match status" value="1"/>
</dbReference>
<evidence type="ECO:0000313" key="5">
    <source>
        <dbReference type="Proteomes" id="UP000245956"/>
    </source>
</evidence>
<dbReference type="InterPro" id="IPR009060">
    <property type="entry name" value="UBA-like_sf"/>
</dbReference>